<dbReference type="Gene3D" id="3.30.1490.20">
    <property type="entry name" value="ATP-grasp fold, A domain"/>
    <property type="match status" value="1"/>
</dbReference>
<dbReference type="Gene3D" id="3.30.470.20">
    <property type="entry name" value="ATP-grasp fold, B domain"/>
    <property type="match status" value="1"/>
</dbReference>
<dbReference type="SUPFAM" id="SSF52009">
    <property type="entry name" value="Phosphohistidine domain"/>
    <property type="match status" value="1"/>
</dbReference>
<dbReference type="InterPro" id="IPR013815">
    <property type="entry name" value="ATP_grasp_subdomain_1"/>
</dbReference>
<dbReference type="Gene3D" id="3.50.30.10">
    <property type="entry name" value="Phosphohistidine domain"/>
    <property type="match status" value="1"/>
</dbReference>
<dbReference type="InterPro" id="IPR036637">
    <property type="entry name" value="Phosphohistidine_dom_sf"/>
</dbReference>
<feature type="domain" description="Pyruvate phosphate dikinase AMP/ATP-binding" evidence="2">
    <location>
        <begin position="17"/>
        <end position="303"/>
    </location>
</feature>
<gene>
    <name evidence="3" type="ORF">RZO55_04075</name>
</gene>
<dbReference type="PANTHER" id="PTHR43615:SF1">
    <property type="entry name" value="PPDK_N DOMAIN-CONTAINING PROTEIN"/>
    <property type="match status" value="1"/>
</dbReference>
<dbReference type="PANTHER" id="PTHR43615">
    <property type="entry name" value="PHOSPHOENOLPYRUVATE SYNTHASE-RELATED"/>
    <property type="match status" value="1"/>
</dbReference>
<dbReference type="Pfam" id="PF01326">
    <property type="entry name" value="PPDK_N"/>
    <property type="match status" value="1"/>
</dbReference>
<accession>A0ABU4GID5</accession>
<organism evidence="3 4">
    <name type="scientific">Clostridium boliviensis</name>
    <dbReference type="NCBI Taxonomy" id="318465"/>
    <lineage>
        <taxon>Bacteria</taxon>
        <taxon>Bacillati</taxon>
        <taxon>Bacillota</taxon>
        <taxon>Clostridia</taxon>
        <taxon>Eubacteriales</taxon>
        <taxon>Clostridiaceae</taxon>
        <taxon>Clostridium</taxon>
    </lineage>
</organism>
<dbReference type="InterPro" id="IPR002192">
    <property type="entry name" value="PPDK_AMP/ATP-bd"/>
</dbReference>
<evidence type="ECO:0000313" key="3">
    <source>
        <dbReference type="EMBL" id="MDW2796755.1"/>
    </source>
</evidence>
<dbReference type="InterPro" id="IPR008279">
    <property type="entry name" value="PEP-util_enz_mobile_dom"/>
</dbReference>
<dbReference type="RefSeq" id="WP_318063019.1">
    <property type="nucleotide sequence ID" value="NZ_JAWONS010000099.1"/>
</dbReference>
<proteinExistence type="predicted"/>
<dbReference type="InterPro" id="IPR051549">
    <property type="entry name" value="PEP_Utilizing_Enz"/>
</dbReference>
<dbReference type="SUPFAM" id="SSF56059">
    <property type="entry name" value="Glutathione synthetase ATP-binding domain-like"/>
    <property type="match status" value="1"/>
</dbReference>
<evidence type="ECO:0000259" key="1">
    <source>
        <dbReference type="Pfam" id="PF00391"/>
    </source>
</evidence>
<name>A0ABU4GID5_9CLOT</name>
<protein>
    <submittedName>
        <fullName evidence="3">PEP/pyruvate-binding domain-containing protein</fullName>
    </submittedName>
</protein>
<dbReference type="EMBL" id="JAWONS010000099">
    <property type="protein sequence ID" value="MDW2796755.1"/>
    <property type="molecule type" value="Genomic_DNA"/>
</dbReference>
<evidence type="ECO:0000313" key="4">
    <source>
        <dbReference type="Proteomes" id="UP001276854"/>
    </source>
</evidence>
<keyword evidence="4" id="KW-1185">Reference proteome</keyword>
<feature type="domain" description="PEP-utilising enzyme mobile" evidence="1">
    <location>
        <begin position="777"/>
        <end position="847"/>
    </location>
</feature>
<reference evidence="3 4" key="1">
    <citation type="submission" date="2023-10" db="EMBL/GenBank/DDBJ databases">
        <title>A novel Glycoside Hydrolase 43-Like Enzyme from Clostrdium boliviensis is an Endo-xylanase, and a Candidate for Xylooligosaccharides Production from Different Xylan Substrates.</title>
        <authorList>
            <person name="Alvarez M.T."/>
            <person name="Rocabado-Villegas L.R."/>
            <person name="Salas-Veizaga D.M."/>
            <person name="Linares-Pasten J.A."/>
            <person name="Gudmundsdottir E.E."/>
            <person name="Hreggvidsson G.O."/>
            <person name="Adlercreutz P."/>
            <person name="Nordberg Karlsson E."/>
        </authorList>
    </citation>
    <scope>NUCLEOTIDE SEQUENCE [LARGE SCALE GENOMIC DNA]</scope>
    <source>
        <strain evidence="3 4">E-1</strain>
    </source>
</reference>
<comment type="caution">
    <text evidence="3">The sequence shown here is derived from an EMBL/GenBank/DDBJ whole genome shotgun (WGS) entry which is preliminary data.</text>
</comment>
<evidence type="ECO:0000259" key="2">
    <source>
        <dbReference type="Pfam" id="PF01326"/>
    </source>
</evidence>
<sequence length="853" mass="96715">MNKVYNFGSKTIPLLSEAGGKAKALIETTKAGFPVPDGLVLTVDFFTAWTDKIKETKQWKSLILEVTKDRCDDLKALAESLTFDEEQRKLISDEIKNINSNFYAVRSSSPEEDLEGTSFAGMYETFLGVTPDMLEKFIARAFASMLDYRVMEYKAQHNLCIENTKIAVIIQKQLYSAISGIGFSVNPQNNSYDQVMINASFGLGEYIVGGKVSSDSYIVNTAQNKITSKKIKNKKVALHIHNDGGTTESICDHPHKQALTDEQIFELADLIKKCEFYYGKPVDTEWAYENDRLYLLQSRPITTCFPVYKELLSKPYERKELYLDIVKTSQGFQWSMSELGCDLFCELISKAKQGLFPIGRDGAVYGCHGRVYILLGNLGRIAGESNVKKIISSVDPSFTKVFSSLAFKNYFPKHRPEKMKGIVGKSFKLAVKISPSMIMAAIDFDKTIKDYYKSTDYCLKKLESLRNSKENFTSQINAAFEVFNILVSKMMPILLAVNATSSLMKMFNDKSLEDDILSLNMDLKGNPTSDMGYKQVKLASFPEFIAINSFEEFSRRLKDRGFSAEFTGVYNEYMRLYGCRGIGEIDIARERTHENLERFYTILKQINISDNALIKVQERKKAAYHRLLNQAKKIGKEKKFIKLAKQLQWMGLREHPKYMFVYAVDILRHNALKIAEEFVSDGRLNRVEDIFFLTREQIEKGQNNKNINIGLFVNEEKKIRKLTENVKNWPAIFDSRGEIFTVRREAKEGELLGEPVSPGVVRGRAKVLREPFEKRLEKGEILVTMATEPSWTPIFINACAVVMEIGGALQHGAIIAREYGLPCVTGIENATETINDGDLLEVDGTNGFVKIIK</sequence>
<dbReference type="Proteomes" id="UP001276854">
    <property type="component" value="Unassembled WGS sequence"/>
</dbReference>
<dbReference type="Pfam" id="PF00391">
    <property type="entry name" value="PEP-utilizers"/>
    <property type="match status" value="1"/>
</dbReference>